<sequence>MVRQGRIRCAPKALLQHLQQITLRKELGAAAEDGGHRIIFGHNHHILPKGAVKLIPHGIDPNLIAIAQLAFAVWRGNLLAGGLLYPFRTENPFAFPHAVLQV</sequence>
<proteinExistence type="predicted"/>
<comment type="caution">
    <text evidence="1">The sequence shown here is derived from an EMBL/GenBank/DDBJ whole genome shotgun (WGS) entry which is preliminary data.</text>
</comment>
<accession>A0A645IT59</accession>
<organism evidence="1">
    <name type="scientific">bioreactor metagenome</name>
    <dbReference type="NCBI Taxonomy" id="1076179"/>
    <lineage>
        <taxon>unclassified sequences</taxon>
        <taxon>metagenomes</taxon>
        <taxon>ecological metagenomes</taxon>
    </lineage>
</organism>
<dbReference type="EMBL" id="VSSQ01122921">
    <property type="protein sequence ID" value="MPN54568.1"/>
    <property type="molecule type" value="Genomic_DNA"/>
</dbReference>
<evidence type="ECO:0000313" key="1">
    <source>
        <dbReference type="EMBL" id="MPN54568.1"/>
    </source>
</evidence>
<dbReference type="AlphaFoldDB" id="A0A645IT59"/>
<reference evidence="1" key="1">
    <citation type="submission" date="2019-08" db="EMBL/GenBank/DDBJ databases">
        <authorList>
            <person name="Kucharzyk K."/>
            <person name="Murdoch R.W."/>
            <person name="Higgins S."/>
            <person name="Loffler F."/>
        </authorList>
    </citation>
    <scope>NUCLEOTIDE SEQUENCE</scope>
</reference>
<gene>
    <name evidence="1" type="ORF">SDC9_202239</name>
</gene>
<name>A0A645IT59_9ZZZZ</name>
<protein>
    <submittedName>
        <fullName evidence="1">Uncharacterized protein</fullName>
    </submittedName>
</protein>